<evidence type="ECO:0000256" key="5">
    <source>
        <dbReference type="SAM" id="MobiDB-lite"/>
    </source>
</evidence>
<evidence type="ECO:0000256" key="3">
    <source>
        <dbReference type="ARBA" id="ARBA00022801"/>
    </source>
</evidence>
<keyword evidence="6" id="KW-0472">Membrane</keyword>
<keyword evidence="2" id="KW-0645">Protease</keyword>
<dbReference type="GO" id="GO:0007165">
    <property type="term" value="P:signal transduction"/>
    <property type="evidence" value="ECO:0007669"/>
    <property type="project" value="TreeGrafter"/>
</dbReference>
<dbReference type="CDD" id="cd07560">
    <property type="entry name" value="Peptidase_S41_CPP"/>
    <property type="match status" value="1"/>
</dbReference>
<feature type="domain" description="PDZ" evidence="7">
    <location>
        <begin position="137"/>
        <end position="221"/>
    </location>
</feature>
<dbReference type="AlphaFoldDB" id="A0A6J6GIQ4"/>
<dbReference type="InterPro" id="IPR036034">
    <property type="entry name" value="PDZ_sf"/>
</dbReference>
<dbReference type="EMBL" id="CAEZUD010000093">
    <property type="protein sequence ID" value="CAB4599769.1"/>
    <property type="molecule type" value="Genomic_DNA"/>
</dbReference>
<dbReference type="Gene3D" id="3.90.226.10">
    <property type="entry name" value="2-enoyl-CoA Hydratase, Chain A, domain 1"/>
    <property type="match status" value="1"/>
</dbReference>
<evidence type="ECO:0000256" key="4">
    <source>
        <dbReference type="ARBA" id="ARBA00022825"/>
    </source>
</evidence>
<dbReference type="SUPFAM" id="SSF52096">
    <property type="entry name" value="ClpP/crotonase"/>
    <property type="match status" value="1"/>
</dbReference>
<gene>
    <name evidence="8" type="ORF">UFOPK1778_01189</name>
</gene>
<dbReference type="PROSITE" id="PS50106">
    <property type="entry name" value="PDZ"/>
    <property type="match status" value="1"/>
</dbReference>
<accession>A0A6J6GIQ4</accession>
<dbReference type="InterPro" id="IPR004447">
    <property type="entry name" value="Peptidase_S41A"/>
</dbReference>
<dbReference type="GO" id="GO:0006508">
    <property type="term" value="P:proteolysis"/>
    <property type="evidence" value="ECO:0007669"/>
    <property type="project" value="UniProtKB-KW"/>
</dbReference>
<keyword evidence="3" id="KW-0378">Hydrolase</keyword>
<organism evidence="8">
    <name type="scientific">freshwater metagenome</name>
    <dbReference type="NCBI Taxonomy" id="449393"/>
    <lineage>
        <taxon>unclassified sequences</taxon>
        <taxon>metagenomes</taxon>
        <taxon>ecological metagenomes</taxon>
    </lineage>
</organism>
<protein>
    <submittedName>
        <fullName evidence="8">Unannotated protein</fullName>
    </submittedName>
</protein>
<keyword evidence="6" id="KW-1133">Transmembrane helix</keyword>
<keyword evidence="4" id="KW-0720">Serine protease</keyword>
<reference evidence="8" key="1">
    <citation type="submission" date="2020-05" db="EMBL/GenBank/DDBJ databases">
        <authorList>
            <person name="Chiriac C."/>
            <person name="Salcher M."/>
            <person name="Ghai R."/>
            <person name="Kavagutti S V."/>
        </authorList>
    </citation>
    <scope>NUCLEOTIDE SEQUENCE</scope>
</reference>
<dbReference type="NCBIfam" id="TIGR00225">
    <property type="entry name" value="prc"/>
    <property type="match status" value="1"/>
</dbReference>
<dbReference type="Pfam" id="PF17820">
    <property type="entry name" value="PDZ_6"/>
    <property type="match status" value="1"/>
</dbReference>
<dbReference type="Pfam" id="PF03572">
    <property type="entry name" value="Peptidase_S41"/>
    <property type="match status" value="1"/>
</dbReference>
<evidence type="ECO:0000259" key="7">
    <source>
        <dbReference type="PROSITE" id="PS50106"/>
    </source>
</evidence>
<dbReference type="InterPro" id="IPR001478">
    <property type="entry name" value="PDZ"/>
</dbReference>
<dbReference type="SMART" id="SM00228">
    <property type="entry name" value="PDZ"/>
    <property type="match status" value="1"/>
</dbReference>
<comment type="similarity">
    <text evidence="1">Belongs to the peptidase S41A family.</text>
</comment>
<evidence type="ECO:0000256" key="1">
    <source>
        <dbReference type="ARBA" id="ARBA00009179"/>
    </source>
</evidence>
<evidence type="ECO:0000256" key="6">
    <source>
        <dbReference type="SAM" id="Phobius"/>
    </source>
</evidence>
<evidence type="ECO:0000256" key="2">
    <source>
        <dbReference type="ARBA" id="ARBA00022670"/>
    </source>
</evidence>
<dbReference type="Gene3D" id="3.30.750.44">
    <property type="match status" value="1"/>
</dbReference>
<dbReference type="InterPro" id="IPR005151">
    <property type="entry name" value="Tail-specific_protease"/>
</dbReference>
<feature type="region of interest" description="Disordered" evidence="5">
    <location>
        <begin position="16"/>
        <end position="46"/>
    </location>
</feature>
<dbReference type="PANTHER" id="PTHR32060:SF30">
    <property type="entry name" value="CARBOXY-TERMINAL PROCESSING PROTEASE CTPA"/>
    <property type="match status" value="1"/>
</dbReference>
<feature type="compositionally biased region" description="Low complexity" evidence="5">
    <location>
        <begin position="33"/>
        <end position="42"/>
    </location>
</feature>
<evidence type="ECO:0000313" key="8">
    <source>
        <dbReference type="EMBL" id="CAB4599769.1"/>
    </source>
</evidence>
<proteinExistence type="inferred from homology"/>
<dbReference type="Gene3D" id="2.30.42.10">
    <property type="match status" value="1"/>
</dbReference>
<name>A0A6J6GIQ4_9ZZZZ</name>
<dbReference type="GO" id="GO:0004175">
    <property type="term" value="F:endopeptidase activity"/>
    <property type="evidence" value="ECO:0007669"/>
    <property type="project" value="TreeGrafter"/>
</dbReference>
<dbReference type="InterPro" id="IPR029045">
    <property type="entry name" value="ClpP/crotonase-like_dom_sf"/>
</dbReference>
<dbReference type="GO" id="GO:0008236">
    <property type="term" value="F:serine-type peptidase activity"/>
    <property type="evidence" value="ECO:0007669"/>
    <property type="project" value="UniProtKB-KW"/>
</dbReference>
<dbReference type="InterPro" id="IPR041489">
    <property type="entry name" value="PDZ_6"/>
</dbReference>
<dbReference type="SUPFAM" id="SSF50156">
    <property type="entry name" value="PDZ domain-like"/>
    <property type="match status" value="1"/>
</dbReference>
<sequence>MVEPIKKAAKKVAKSAAAKGSVIKSEVKKSAKKSASPSPDISITSPLRPRERKVPVFLNSPFRVAFAAIASLAVIVAFAAGDYFGQYRHRSIVDQSINQVLAGESQSLNKSELERAAIEAVLKATGDQWANYFPSQSVGIFNQTTDGRYSGIGVWLRKNQTGTIEISSVQPNSPAAAAGLKTLDVINSIIGVSTNGAQISTAIASLRGAPGSEVLIEFERNQVSNRVKVVRAAVLNGDVEATQIAPGILYIQVSAFSSNIAYDVSRALFKYDHKKGIILDLRDNPGGLLKEGVNLASLFLNNGVVVSYSRRGKSDQVLSSTNKNAVMSPMTVLINKSTASAAEVVVGALQDRNRAVVLGEKSYGKGTVQELLELYDGSQIEITVGKYRTPSGRIIDRVGITPDLAVSESEEISKAIAVLGGLAAFEAGEASK</sequence>
<dbReference type="SMART" id="SM00245">
    <property type="entry name" value="TSPc"/>
    <property type="match status" value="1"/>
</dbReference>
<feature type="transmembrane region" description="Helical" evidence="6">
    <location>
        <begin position="62"/>
        <end position="81"/>
    </location>
</feature>
<dbReference type="PANTHER" id="PTHR32060">
    <property type="entry name" value="TAIL-SPECIFIC PROTEASE"/>
    <property type="match status" value="1"/>
</dbReference>
<dbReference type="GO" id="GO:0030288">
    <property type="term" value="C:outer membrane-bounded periplasmic space"/>
    <property type="evidence" value="ECO:0007669"/>
    <property type="project" value="TreeGrafter"/>
</dbReference>
<keyword evidence="6" id="KW-0812">Transmembrane</keyword>